<dbReference type="GO" id="GO:0005886">
    <property type="term" value="C:plasma membrane"/>
    <property type="evidence" value="ECO:0007669"/>
    <property type="project" value="UniProtKB-SubCell"/>
</dbReference>
<dbReference type="SUPFAM" id="SSF56281">
    <property type="entry name" value="Metallo-hydrolase/oxidoreductase"/>
    <property type="match status" value="1"/>
</dbReference>
<dbReference type="Pfam" id="PF13567">
    <property type="entry name" value="DUF4131"/>
    <property type="match status" value="1"/>
</dbReference>
<evidence type="ECO:0000256" key="5">
    <source>
        <dbReference type="ARBA" id="ARBA00023136"/>
    </source>
</evidence>
<evidence type="ECO:0000256" key="3">
    <source>
        <dbReference type="ARBA" id="ARBA00022692"/>
    </source>
</evidence>
<evidence type="ECO:0000259" key="7">
    <source>
        <dbReference type="Pfam" id="PF03772"/>
    </source>
</evidence>
<feature type="transmembrane region" description="Helical" evidence="6">
    <location>
        <begin position="379"/>
        <end position="398"/>
    </location>
</feature>
<feature type="transmembrane region" description="Helical" evidence="6">
    <location>
        <begin position="475"/>
        <end position="493"/>
    </location>
</feature>
<feature type="transmembrane region" description="Helical" evidence="6">
    <location>
        <begin position="502"/>
        <end position="520"/>
    </location>
</feature>
<dbReference type="Gene3D" id="3.60.15.10">
    <property type="entry name" value="Ribonuclease Z/Hydroxyacylglutathione hydrolase-like"/>
    <property type="match status" value="1"/>
</dbReference>
<keyword evidence="5 6" id="KW-0472">Membrane</keyword>
<dbReference type="Pfam" id="PF03772">
    <property type="entry name" value="Competence"/>
    <property type="match status" value="1"/>
</dbReference>
<proteinExistence type="predicted"/>
<evidence type="ECO:0000259" key="8">
    <source>
        <dbReference type="Pfam" id="PF13567"/>
    </source>
</evidence>
<dbReference type="InterPro" id="IPR036866">
    <property type="entry name" value="RibonucZ/Hydroxyglut_hydro"/>
</dbReference>
<dbReference type="NCBIfam" id="TIGR00360">
    <property type="entry name" value="ComEC_N-term"/>
    <property type="match status" value="1"/>
</dbReference>
<feature type="non-terminal residue" evidence="9">
    <location>
        <position position="593"/>
    </location>
</feature>
<dbReference type="InterPro" id="IPR025405">
    <property type="entry name" value="DUF4131"/>
</dbReference>
<protein>
    <submittedName>
        <fullName evidence="9">DNA internalization-related competence protein ComEC/Rec2</fullName>
    </submittedName>
</protein>
<keyword evidence="2" id="KW-1003">Cell membrane</keyword>
<comment type="subcellular location">
    <subcellularLocation>
        <location evidence="1">Cell membrane</location>
        <topology evidence="1">Multi-pass membrane protein</topology>
    </subcellularLocation>
</comment>
<feature type="transmembrane region" description="Helical" evidence="6">
    <location>
        <begin position="318"/>
        <end position="337"/>
    </location>
</feature>
<feature type="domain" description="DUF4131" evidence="8">
    <location>
        <begin position="14"/>
        <end position="166"/>
    </location>
</feature>
<keyword evidence="4 6" id="KW-1133">Transmembrane helix</keyword>
<keyword evidence="3 6" id="KW-0812">Transmembrane</keyword>
<feature type="transmembrane region" description="Helical" evidence="6">
    <location>
        <begin position="13"/>
        <end position="30"/>
    </location>
</feature>
<dbReference type="PANTHER" id="PTHR30619">
    <property type="entry name" value="DNA INTERNALIZATION/COMPETENCE PROTEIN COMEC/REC2"/>
    <property type="match status" value="1"/>
</dbReference>
<organism evidence="9">
    <name type="scientific">hydrothermal vent metagenome</name>
    <dbReference type="NCBI Taxonomy" id="652676"/>
    <lineage>
        <taxon>unclassified sequences</taxon>
        <taxon>metagenomes</taxon>
        <taxon>ecological metagenomes</taxon>
    </lineage>
</organism>
<dbReference type="EMBL" id="UOGC01000164">
    <property type="protein sequence ID" value="VAX24367.1"/>
    <property type="molecule type" value="Genomic_DNA"/>
</dbReference>
<evidence type="ECO:0000256" key="6">
    <source>
        <dbReference type="SAM" id="Phobius"/>
    </source>
</evidence>
<feature type="domain" description="ComEC/Rec2-related protein" evidence="7">
    <location>
        <begin position="206"/>
        <end position="493"/>
    </location>
</feature>
<reference evidence="9" key="1">
    <citation type="submission" date="2018-06" db="EMBL/GenBank/DDBJ databases">
        <authorList>
            <person name="Zhirakovskaya E."/>
        </authorList>
    </citation>
    <scope>NUCLEOTIDE SEQUENCE</scope>
</reference>
<evidence type="ECO:0000256" key="1">
    <source>
        <dbReference type="ARBA" id="ARBA00004651"/>
    </source>
</evidence>
<feature type="transmembrane region" description="Helical" evidence="6">
    <location>
        <begin position="236"/>
        <end position="258"/>
    </location>
</feature>
<dbReference type="PANTHER" id="PTHR30619:SF1">
    <property type="entry name" value="RECOMBINATION PROTEIN 2"/>
    <property type="match status" value="1"/>
</dbReference>
<accession>A0A3B1D6M2</accession>
<evidence type="ECO:0000256" key="4">
    <source>
        <dbReference type="ARBA" id="ARBA00022989"/>
    </source>
</evidence>
<gene>
    <name evidence="9" type="ORF">MNBD_NITROSPINAE01-145</name>
</gene>
<feature type="transmembrane region" description="Helical" evidence="6">
    <location>
        <begin position="37"/>
        <end position="54"/>
    </location>
</feature>
<dbReference type="InterPro" id="IPR004477">
    <property type="entry name" value="ComEC_N"/>
</dbReference>
<dbReference type="AlphaFoldDB" id="A0A3B1D6M2"/>
<sequence length="593" mass="65746">MAVGILFGRAHDVSAVILATGCGVCFLAFIKKDFAQFILCLLFFLLGFSLIWIHDNKALPPNDVYHFVSKKRVDVTFKIAATESERAYNTRYLVEIKSVNGKSVTGYARWYAPQKVSSTLLPGDVLHLTNVKIKKPSSYRNIGGFDYDQYLKNRGITAIITTAKKTVVTHVETTFSWRRPFEKVKNSIKQALYFDDKMVTAIARAMLIGDQGFISPEARTAFSRAGSAHLLAVSGLHVGFISATVYFAVKAFMFLVFYNAKYEWTSAGHPSRIAAIFAIICVLAFAVMTGPRVSSARAAIMVATYLAAIFLGRGRDFYGAFAVAGIIILIGSPWSIFEAGFQLSFSAVFFIVVFMERWWKPVFESNQQMFFKPPPGARVLRNLPYFGSFAAVSVFATMGSAPIAAYHFNVIPLYGVFLNTFLVPVASLAVPWGLFWAFVPSAWAMQVTQTVMRFIWDMTKLTADAPFSHYQVGDISASSVVLYYLFILLSLFMKPSIIKKRLAVSVAIVFIATVSIPPLSSAFNSRLKIMFVDVGQGDCTVVIWPKGGAMVIDAGGRYRTFDPGRSVIAPLLWSEQRTKLTALVVTHSDRDHM</sequence>
<evidence type="ECO:0000256" key="2">
    <source>
        <dbReference type="ARBA" id="ARBA00022475"/>
    </source>
</evidence>
<dbReference type="InterPro" id="IPR052159">
    <property type="entry name" value="Competence_DNA_uptake"/>
</dbReference>
<evidence type="ECO:0000313" key="9">
    <source>
        <dbReference type="EMBL" id="VAX24367.1"/>
    </source>
</evidence>
<feature type="transmembrane region" description="Helical" evidence="6">
    <location>
        <begin position="270"/>
        <end position="288"/>
    </location>
</feature>
<name>A0A3B1D6M2_9ZZZZ</name>